<evidence type="ECO:0000256" key="2">
    <source>
        <dbReference type="ARBA" id="ARBA00022771"/>
    </source>
</evidence>
<dbReference type="SMART" id="SM00184">
    <property type="entry name" value="RING"/>
    <property type="match status" value="1"/>
</dbReference>
<keyword evidence="2 4" id="KW-0863">Zinc-finger</keyword>
<dbReference type="SUPFAM" id="SSF57850">
    <property type="entry name" value="RING/U-box"/>
    <property type="match status" value="1"/>
</dbReference>
<keyword evidence="3" id="KW-0862">Zinc</keyword>
<reference evidence="7" key="1">
    <citation type="submission" date="2017-10" db="EMBL/GenBank/DDBJ databases">
        <title>A new Pekin duck reference genome.</title>
        <authorList>
            <person name="Hou Z.-C."/>
            <person name="Zhou Z.-K."/>
            <person name="Zhu F."/>
            <person name="Hou S.-S."/>
        </authorList>
    </citation>
    <scope>NUCLEOTIDE SEQUENCE [LARGE SCALE GENOMIC DNA]</scope>
</reference>
<accession>A0A493TZV7</accession>
<dbReference type="InterPro" id="IPR013083">
    <property type="entry name" value="Znf_RING/FYVE/PHD"/>
</dbReference>
<dbReference type="CDD" id="cd16480">
    <property type="entry name" value="RING-H2_TRAIP"/>
    <property type="match status" value="1"/>
</dbReference>
<dbReference type="Proteomes" id="UP000016666">
    <property type="component" value="Unassembled WGS sequence"/>
</dbReference>
<organism evidence="6 7">
    <name type="scientific">Anas platyrhynchos platyrhynchos</name>
    <name type="common">Northern mallard</name>
    <dbReference type="NCBI Taxonomy" id="8840"/>
    <lineage>
        <taxon>Eukaryota</taxon>
        <taxon>Metazoa</taxon>
        <taxon>Chordata</taxon>
        <taxon>Craniata</taxon>
        <taxon>Vertebrata</taxon>
        <taxon>Euteleostomi</taxon>
        <taxon>Archelosauria</taxon>
        <taxon>Archosauria</taxon>
        <taxon>Dinosauria</taxon>
        <taxon>Saurischia</taxon>
        <taxon>Theropoda</taxon>
        <taxon>Coelurosauria</taxon>
        <taxon>Aves</taxon>
        <taxon>Neognathae</taxon>
        <taxon>Galloanserae</taxon>
        <taxon>Anseriformes</taxon>
        <taxon>Anatidae</taxon>
        <taxon>Anatinae</taxon>
        <taxon>Anas</taxon>
    </lineage>
</organism>
<name>A0A493TZV7_ANAPP</name>
<dbReference type="GO" id="GO:0016567">
    <property type="term" value="P:protein ubiquitination"/>
    <property type="evidence" value="ECO:0007669"/>
    <property type="project" value="TreeGrafter"/>
</dbReference>
<dbReference type="GO" id="GO:0005634">
    <property type="term" value="C:nucleus"/>
    <property type="evidence" value="ECO:0007669"/>
    <property type="project" value="TreeGrafter"/>
</dbReference>
<dbReference type="GO" id="GO:0031297">
    <property type="term" value="P:replication fork processing"/>
    <property type="evidence" value="ECO:0007669"/>
    <property type="project" value="TreeGrafter"/>
</dbReference>
<sequence length="172" mass="18703">MPIRAHCSICSDFFDNERDVAALLCGHTFHSACLSRWFEAAPSRTCPQCRTQVSKRHIITKLFFNVTLEEQAAPDAETLQVFGVGPPRGAGAVPVPKLLPAVLIFGTQNTSVPPPASHCPPPVPALSQHSLPVVLYLPLPKPQPAAQGRAGQSRLTTKQGRVPRLAWFPERN</sequence>
<evidence type="ECO:0000256" key="3">
    <source>
        <dbReference type="ARBA" id="ARBA00022833"/>
    </source>
</evidence>
<dbReference type="GO" id="GO:0008270">
    <property type="term" value="F:zinc ion binding"/>
    <property type="evidence" value="ECO:0007669"/>
    <property type="project" value="UniProtKB-KW"/>
</dbReference>
<proteinExistence type="predicted"/>
<reference evidence="6" key="2">
    <citation type="submission" date="2025-08" db="UniProtKB">
        <authorList>
            <consortium name="Ensembl"/>
        </authorList>
    </citation>
    <scope>IDENTIFICATION</scope>
</reference>
<dbReference type="GO" id="GO:0061630">
    <property type="term" value="F:ubiquitin protein ligase activity"/>
    <property type="evidence" value="ECO:0007669"/>
    <property type="project" value="TreeGrafter"/>
</dbReference>
<evidence type="ECO:0000256" key="4">
    <source>
        <dbReference type="PROSITE-ProRule" id="PRU00175"/>
    </source>
</evidence>
<protein>
    <recommendedName>
        <fullName evidence="5">RING-type domain-containing protein</fullName>
    </recommendedName>
</protein>
<dbReference type="GO" id="GO:0090734">
    <property type="term" value="C:site of DNA damage"/>
    <property type="evidence" value="ECO:0007669"/>
    <property type="project" value="TreeGrafter"/>
</dbReference>
<keyword evidence="7" id="KW-1185">Reference proteome</keyword>
<dbReference type="InterPro" id="IPR001841">
    <property type="entry name" value="Znf_RING"/>
</dbReference>
<reference evidence="6" key="3">
    <citation type="submission" date="2025-09" db="UniProtKB">
        <authorList>
            <consortium name="Ensembl"/>
        </authorList>
    </citation>
    <scope>IDENTIFICATION</scope>
</reference>
<dbReference type="Ensembl" id="ENSAPLT00000031762.1">
    <property type="protein sequence ID" value="ENSAPLP00000031406.1"/>
    <property type="gene ID" value="ENSAPLG00000021606.1"/>
</dbReference>
<dbReference type="PROSITE" id="PS50089">
    <property type="entry name" value="ZF_RING_2"/>
    <property type="match status" value="1"/>
</dbReference>
<dbReference type="PANTHER" id="PTHR46569">
    <property type="entry name" value="E3 UBIQUITIN-PROTEIN LIGASE TRAIP"/>
    <property type="match status" value="1"/>
</dbReference>
<dbReference type="InterPro" id="IPR052639">
    <property type="entry name" value="TRAIP_ubiq-protein_ligase"/>
</dbReference>
<dbReference type="STRING" id="8840.ENSAPLP00000031406"/>
<feature type="domain" description="RING-type" evidence="5">
    <location>
        <begin position="7"/>
        <end position="50"/>
    </location>
</feature>
<dbReference type="Pfam" id="PF13639">
    <property type="entry name" value="zf-RING_2"/>
    <property type="match status" value="1"/>
</dbReference>
<dbReference type="Gene3D" id="3.30.40.10">
    <property type="entry name" value="Zinc/RING finger domain, C3HC4 (zinc finger)"/>
    <property type="match status" value="1"/>
</dbReference>
<dbReference type="PANTHER" id="PTHR46569:SF1">
    <property type="entry name" value="E3 UBIQUITIN-PROTEIN LIGASE RFWD3-RELATED"/>
    <property type="match status" value="1"/>
</dbReference>
<evidence type="ECO:0000259" key="5">
    <source>
        <dbReference type="PROSITE" id="PS50089"/>
    </source>
</evidence>
<dbReference type="AlphaFoldDB" id="A0A493TZV7"/>
<evidence type="ECO:0000313" key="7">
    <source>
        <dbReference type="Proteomes" id="UP000016666"/>
    </source>
</evidence>
<evidence type="ECO:0000256" key="1">
    <source>
        <dbReference type="ARBA" id="ARBA00022723"/>
    </source>
</evidence>
<keyword evidence="1" id="KW-0479">Metal-binding</keyword>
<evidence type="ECO:0000313" key="6">
    <source>
        <dbReference type="Ensembl" id="ENSAPLP00000031406.1"/>
    </source>
</evidence>
<dbReference type="GeneTree" id="ENSGT00950000186154"/>